<feature type="transmembrane region" description="Helical" evidence="2">
    <location>
        <begin position="12"/>
        <end position="36"/>
    </location>
</feature>
<feature type="transmembrane region" description="Helical" evidence="2">
    <location>
        <begin position="543"/>
        <end position="568"/>
    </location>
</feature>
<keyword evidence="2" id="KW-1133">Transmembrane helix</keyword>
<proteinExistence type="predicted"/>
<evidence type="ECO:0000256" key="1">
    <source>
        <dbReference type="SAM" id="MobiDB-lite"/>
    </source>
</evidence>
<dbReference type="InterPro" id="IPR004843">
    <property type="entry name" value="Calcineurin-like_PHP"/>
</dbReference>
<organism evidence="5">
    <name type="scientific">Aceria tosichella</name>
    <name type="common">wheat curl mite</name>
    <dbReference type="NCBI Taxonomy" id="561515"/>
    <lineage>
        <taxon>Eukaryota</taxon>
        <taxon>Metazoa</taxon>
        <taxon>Ecdysozoa</taxon>
        <taxon>Arthropoda</taxon>
        <taxon>Chelicerata</taxon>
        <taxon>Arachnida</taxon>
        <taxon>Acari</taxon>
        <taxon>Acariformes</taxon>
        <taxon>Trombidiformes</taxon>
        <taxon>Prostigmata</taxon>
        <taxon>Eupodina</taxon>
        <taxon>Eriophyoidea</taxon>
        <taxon>Eriophyidae</taxon>
        <taxon>Eriophyinae</taxon>
        <taxon>Aceriini</taxon>
        <taxon>Aceria</taxon>
    </lineage>
</organism>
<feature type="domain" description="Calcineurin-like phosphoesterase" evidence="3">
    <location>
        <begin position="67"/>
        <end position="276"/>
    </location>
</feature>
<accession>A0A6G1SK64</accession>
<dbReference type="InterPro" id="IPR056229">
    <property type="entry name" value="Ig_TMM62"/>
</dbReference>
<evidence type="ECO:0000259" key="3">
    <source>
        <dbReference type="Pfam" id="PF00149"/>
    </source>
</evidence>
<feature type="region of interest" description="Disordered" evidence="1">
    <location>
        <begin position="651"/>
        <end position="680"/>
    </location>
</feature>
<protein>
    <submittedName>
        <fullName evidence="5">Transmembrane protein 62</fullName>
    </submittedName>
</protein>
<reference evidence="5" key="1">
    <citation type="submission" date="2018-10" db="EMBL/GenBank/DDBJ databases">
        <title>Transcriptome assembly of Aceria tosichella (Wheat curl mite) Type 2.</title>
        <authorList>
            <person name="Scully E.D."/>
            <person name="Geib S.M."/>
            <person name="Palmer N.A."/>
            <person name="Gupta A.K."/>
            <person name="Sarath G."/>
            <person name="Tatineni S."/>
        </authorList>
    </citation>
    <scope>NUCLEOTIDE SEQUENCE</scope>
    <source>
        <strain evidence="5">LincolnNE</strain>
    </source>
</reference>
<feature type="transmembrane region" description="Helical" evidence="2">
    <location>
        <begin position="503"/>
        <end position="523"/>
    </location>
</feature>
<keyword evidence="2" id="KW-0472">Membrane</keyword>
<dbReference type="Gene3D" id="3.60.21.10">
    <property type="match status" value="1"/>
</dbReference>
<feature type="compositionally biased region" description="Polar residues" evidence="1">
    <location>
        <begin position="656"/>
        <end position="665"/>
    </location>
</feature>
<name>A0A6G1SK64_9ACAR</name>
<dbReference type="GO" id="GO:0016787">
    <property type="term" value="F:hydrolase activity"/>
    <property type="evidence" value="ECO:0007669"/>
    <property type="project" value="InterPro"/>
</dbReference>
<evidence type="ECO:0000313" key="5">
    <source>
        <dbReference type="EMBL" id="MDE50300.1"/>
    </source>
</evidence>
<dbReference type="EMBL" id="GGYP01005529">
    <property type="protein sequence ID" value="MDE50300.1"/>
    <property type="molecule type" value="Transcribed_RNA"/>
</dbReference>
<feature type="domain" description="TMEM62 Ig-like" evidence="4">
    <location>
        <begin position="328"/>
        <end position="427"/>
    </location>
</feature>
<keyword evidence="2 5" id="KW-0812">Transmembrane</keyword>
<evidence type="ECO:0000256" key="2">
    <source>
        <dbReference type="SAM" id="Phobius"/>
    </source>
</evidence>
<dbReference type="Pfam" id="PF00149">
    <property type="entry name" value="Metallophos"/>
    <property type="match status" value="1"/>
</dbReference>
<dbReference type="Pfam" id="PF24384">
    <property type="entry name" value="Ig_TMM62"/>
    <property type="match status" value="1"/>
</dbReference>
<dbReference type="AlphaFoldDB" id="A0A6G1SK64"/>
<dbReference type="InterPro" id="IPR029052">
    <property type="entry name" value="Metallo-depent_PP-like"/>
</dbReference>
<gene>
    <name evidence="5" type="primary">Tmem62</name>
    <name evidence="5" type="ORF">g.19557</name>
</gene>
<dbReference type="PANTHER" id="PTHR14795:SF0">
    <property type="entry name" value="TRANSMEMBRANE PROTEIN 62"/>
    <property type="match status" value="1"/>
</dbReference>
<sequence length="680" mass="77617">MDWRDYLTKMALKLGPALLILISFVALLVGVILHGISISEIQYRSPPANHFKKDVIIGDKLDNNLIWFLQVTDLHISNRGNFDRQTDFIEFSRTYMDIVKPDVVLVTGDITDGRKPNTTFGTGPQLDEWLAYYDAITKTNAINKTKWIDIRGNHDNFNVYRPQDPNNLYRKYSIMGKNHSRNFCEFLEKGTGSDAKRYTFIGVDEVQTPGLKIPFNFIGIVKDEDLTELKRFKELAKDQNSEYTIWLAHYPTSSIASPNEGLRNIIDGPYLCGHYHTIGNWVTQMHATQQPGYAEVELGDWKYNRRLRLASVDHQLFNFVDVGFKEFPIALMTNPKKSQFLMPKYEPVGRIKQSTHIRVLAFSNAHSISKVTISIDGDPAQALEHSSGPLWVLKWDPNKYPTGLHSAKIYVEDSDGKHRIYDQEFSLDFSKKEFSLGARILLRAYFRTSVMSIFYFTVSVCALPLLILRLVSYKSHEHDTGLKRHYKGTFLYKLHLLSNIKQLSVPLIIIPIWVAVGPLFIGYLVDEALGACFVWGVLTDGTFIYTGITFNVASLFLLFVHVPEVILLTYQVSSSYKSLSLANKPSSILSVRMILHIAVTMIQLWMGSLLYSAYGGISFLTSFTYLWCIFIYAFCWYRCTKLSKSDFASFERTENSSEQQPLTSQRARDDKSSASDQSTC</sequence>
<feature type="transmembrane region" description="Helical" evidence="2">
    <location>
        <begin position="617"/>
        <end position="637"/>
    </location>
</feature>
<feature type="transmembrane region" description="Helical" evidence="2">
    <location>
        <begin position="589"/>
        <end position="611"/>
    </location>
</feature>
<evidence type="ECO:0000259" key="4">
    <source>
        <dbReference type="Pfam" id="PF24384"/>
    </source>
</evidence>
<dbReference type="SUPFAM" id="SSF56300">
    <property type="entry name" value="Metallo-dependent phosphatases"/>
    <property type="match status" value="1"/>
</dbReference>
<dbReference type="PANTHER" id="PTHR14795">
    <property type="entry name" value="HELICASE RELATED"/>
    <property type="match status" value="1"/>
</dbReference>
<feature type="transmembrane region" description="Helical" evidence="2">
    <location>
        <begin position="444"/>
        <end position="468"/>
    </location>
</feature>